<evidence type="ECO:0000313" key="1">
    <source>
        <dbReference type="EMBL" id="CAF0779895.1"/>
    </source>
</evidence>
<dbReference type="InterPro" id="IPR024079">
    <property type="entry name" value="MetalloPept_cat_dom_sf"/>
</dbReference>
<dbReference type="Gene3D" id="3.40.390.10">
    <property type="entry name" value="Collagenase (Catalytic Domain)"/>
    <property type="match status" value="1"/>
</dbReference>
<evidence type="ECO:0000313" key="2">
    <source>
        <dbReference type="EMBL" id="CAF3562945.1"/>
    </source>
</evidence>
<dbReference type="OrthoDB" id="291007at2759"/>
<protein>
    <recommendedName>
        <fullName evidence="4">Peptidase M12A domain-containing protein</fullName>
    </recommendedName>
</protein>
<sequence>MHHYIPFIKWSHIFLDGAQLDRQDIEIVEGDIAFPKGTMPHTENRNAYGKAAKWANGIIPYQIDRFSTYSAGQINTITASMRKLEQQTNNCIKFVQRTSQPTWIEAFV</sequence>
<accession>A0A813REN3</accession>
<dbReference type="AlphaFoldDB" id="A0A813REN3"/>
<name>A0A813REN3_9BILA</name>
<dbReference type="Proteomes" id="UP000663829">
    <property type="component" value="Unassembled WGS sequence"/>
</dbReference>
<reference evidence="1" key="1">
    <citation type="submission" date="2021-02" db="EMBL/GenBank/DDBJ databases">
        <authorList>
            <person name="Nowell W R."/>
        </authorList>
    </citation>
    <scope>NUCLEOTIDE SEQUENCE</scope>
</reference>
<evidence type="ECO:0000313" key="3">
    <source>
        <dbReference type="Proteomes" id="UP000663829"/>
    </source>
</evidence>
<dbReference type="EMBL" id="CAJNOQ010000267">
    <property type="protein sequence ID" value="CAF0779895.1"/>
    <property type="molecule type" value="Genomic_DNA"/>
</dbReference>
<comment type="caution">
    <text evidence="1">The sequence shown here is derived from an EMBL/GenBank/DDBJ whole genome shotgun (WGS) entry which is preliminary data.</text>
</comment>
<organism evidence="1 3">
    <name type="scientific">Didymodactylos carnosus</name>
    <dbReference type="NCBI Taxonomy" id="1234261"/>
    <lineage>
        <taxon>Eukaryota</taxon>
        <taxon>Metazoa</taxon>
        <taxon>Spiralia</taxon>
        <taxon>Gnathifera</taxon>
        <taxon>Rotifera</taxon>
        <taxon>Eurotatoria</taxon>
        <taxon>Bdelloidea</taxon>
        <taxon>Philodinida</taxon>
        <taxon>Philodinidae</taxon>
        <taxon>Didymodactylos</taxon>
    </lineage>
</organism>
<dbReference type="GO" id="GO:0008237">
    <property type="term" value="F:metallopeptidase activity"/>
    <property type="evidence" value="ECO:0007669"/>
    <property type="project" value="InterPro"/>
</dbReference>
<evidence type="ECO:0008006" key="4">
    <source>
        <dbReference type="Google" id="ProtNLM"/>
    </source>
</evidence>
<gene>
    <name evidence="1" type="ORF">GPM918_LOCUS2403</name>
    <name evidence="2" type="ORF">SRO942_LOCUS2403</name>
</gene>
<keyword evidence="3" id="KW-1185">Reference proteome</keyword>
<proteinExistence type="predicted"/>
<dbReference type="Proteomes" id="UP000681722">
    <property type="component" value="Unassembled WGS sequence"/>
</dbReference>
<dbReference type="EMBL" id="CAJOBC010000267">
    <property type="protein sequence ID" value="CAF3562945.1"/>
    <property type="molecule type" value="Genomic_DNA"/>
</dbReference>